<keyword evidence="1" id="KW-0175">Coiled coil</keyword>
<dbReference type="RefSeq" id="WP_143090984.1">
    <property type="nucleotide sequence ID" value="NZ_FONY01000041.1"/>
</dbReference>
<sequence>MGRGVGFFSLRNFNEDTTKVARFKDYKFPIGYEAAINPDGEVQIGNIISIFKDDYKYFMLEKEEVALEKLKKNILQEEEEKQKGIVKVKFPKPTGTTEKAPPNGRNEGSAVLNGNQFREMIWEYSTDITYRITFGLINRIDLAPYLVDPGIAVGWDSYLETYIDLGYWRRNFWQQWNLVSAGEYRDQWIRNLNINAVPPTTMGVVVAPPSTVNDYRYSNSRWVRGLGRASGAIIYTPTWNIVNYSGDYEMRVYPHYNTYFPHSSNKSRGLYRELAFFQ</sequence>
<name>A0A1I2J2Y3_9BACT</name>
<dbReference type="STRING" id="1003.SAMN04488541_10415"/>
<gene>
    <name evidence="3" type="ORF">SAMN04488541_10415</name>
</gene>
<evidence type="ECO:0000256" key="2">
    <source>
        <dbReference type="SAM" id="MobiDB-lite"/>
    </source>
</evidence>
<reference evidence="4" key="1">
    <citation type="submission" date="2016-10" db="EMBL/GenBank/DDBJ databases">
        <authorList>
            <person name="Varghese N."/>
            <person name="Submissions S."/>
        </authorList>
    </citation>
    <scope>NUCLEOTIDE SEQUENCE [LARGE SCALE GENOMIC DNA]</scope>
    <source>
        <strain>GEY</strain>
        <strain evidence="4">DSM 9560</strain>
    </source>
</reference>
<organism evidence="3 4">
    <name type="scientific">Thermoflexibacter ruber</name>
    <dbReference type="NCBI Taxonomy" id="1003"/>
    <lineage>
        <taxon>Bacteria</taxon>
        <taxon>Pseudomonadati</taxon>
        <taxon>Bacteroidota</taxon>
        <taxon>Cytophagia</taxon>
        <taxon>Cytophagales</taxon>
        <taxon>Thermoflexibacteraceae</taxon>
        <taxon>Thermoflexibacter</taxon>
    </lineage>
</organism>
<evidence type="ECO:0000256" key="1">
    <source>
        <dbReference type="SAM" id="Coils"/>
    </source>
</evidence>
<dbReference type="AlphaFoldDB" id="A0A1I2J2Y3"/>
<feature type="coiled-coil region" evidence="1">
    <location>
        <begin position="60"/>
        <end position="87"/>
    </location>
</feature>
<dbReference type="Proteomes" id="UP000199513">
    <property type="component" value="Unassembled WGS sequence"/>
</dbReference>
<feature type="region of interest" description="Disordered" evidence="2">
    <location>
        <begin position="91"/>
        <end position="110"/>
    </location>
</feature>
<proteinExistence type="predicted"/>
<accession>A0A1I2J2Y3</accession>
<dbReference type="EMBL" id="FONY01000041">
    <property type="protein sequence ID" value="SFF48789.1"/>
    <property type="molecule type" value="Genomic_DNA"/>
</dbReference>
<evidence type="ECO:0000313" key="3">
    <source>
        <dbReference type="EMBL" id="SFF48789.1"/>
    </source>
</evidence>
<protein>
    <submittedName>
        <fullName evidence="3">Uncharacterized protein</fullName>
    </submittedName>
</protein>
<keyword evidence="4" id="KW-1185">Reference proteome</keyword>
<evidence type="ECO:0000313" key="4">
    <source>
        <dbReference type="Proteomes" id="UP000199513"/>
    </source>
</evidence>